<sequence>MESCLVSSLQKEQGSPKLQHWDIRDKKTWWTRKSYRPVDESQHDTCRQGKRSKKVKGA</sequence>
<dbReference type="EMBL" id="JAHRHJ020000007">
    <property type="protein sequence ID" value="KAH9308721.1"/>
    <property type="molecule type" value="Genomic_DNA"/>
</dbReference>
<gene>
    <name evidence="2" type="ORF">KI387_036632</name>
</gene>
<dbReference type="Proteomes" id="UP000824469">
    <property type="component" value="Unassembled WGS sequence"/>
</dbReference>
<feature type="non-terminal residue" evidence="2">
    <location>
        <position position="58"/>
    </location>
</feature>
<feature type="region of interest" description="Disordered" evidence="1">
    <location>
        <begin position="34"/>
        <end position="58"/>
    </location>
</feature>
<evidence type="ECO:0000256" key="1">
    <source>
        <dbReference type="SAM" id="MobiDB-lite"/>
    </source>
</evidence>
<protein>
    <submittedName>
        <fullName evidence="2">Uncharacterized protein</fullName>
    </submittedName>
</protein>
<feature type="compositionally biased region" description="Basic and acidic residues" evidence="1">
    <location>
        <begin position="36"/>
        <end position="47"/>
    </location>
</feature>
<reference evidence="2 3" key="1">
    <citation type="journal article" date="2021" name="Nat. Plants">
        <title>The Taxus genome provides insights into paclitaxel biosynthesis.</title>
        <authorList>
            <person name="Xiong X."/>
            <person name="Gou J."/>
            <person name="Liao Q."/>
            <person name="Li Y."/>
            <person name="Zhou Q."/>
            <person name="Bi G."/>
            <person name="Li C."/>
            <person name="Du R."/>
            <person name="Wang X."/>
            <person name="Sun T."/>
            <person name="Guo L."/>
            <person name="Liang H."/>
            <person name="Lu P."/>
            <person name="Wu Y."/>
            <person name="Zhang Z."/>
            <person name="Ro D.K."/>
            <person name="Shang Y."/>
            <person name="Huang S."/>
            <person name="Yan J."/>
        </authorList>
    </citation>
    <scope>NUCLEOTIDE SEQUENCE [LARGE SCALE GENOMIC DNA]</scope>
    <source>
        <strain evidence="2">Ta-2019</strain>
    </source>
</reference>
<comment type="caution">
    <text evidence="2">The sequence shown here is derived from an EMBL/GenBank/DDBJ whole genome shotgun (WGS) entry which is preliminary data.</text>
</comment>
<evidence type="ECO:0000313" key="3">
    <source>
        <dbReference type="Proteomes" id="UP000824469"/>
    </source>
</evidence>
<keyword evidence="3" id="KW-1185">Reference proteome</keyword>
<organism evidence="2 3">
    <name type="scientific">Taxus chinensis</name>
    <name type="common">Chinese yew</name>
    <name type="synonym">Taxus wallichiana var. chinensis</name>
    <dbReference type="NCBI Taxonomy" id="29808"/>
    <lineage>
        <taxon>Eukaryota</taxon>
        <taxon>Viridiplantae</taxon>
        <taxon>Streptophyta</taxon>
        <taxon>Embryophyta</taxon>
        <taxon>Tracheophyta</taxon>
        <taxon>Spermatophyta</taxon>
        <taxon>Pinopsida</taxon>
        <taxon>Pinidae</taxon>
        <taxon>Conifers II</taxon>
        <taxon>Cupressales</taxon>
        <taxon>Taxaceae</taxon>
        <taxon>Taxus</taxon>
    </lineage>
</organism>
<feature type="compositionally biased region" description="Basic residues" evidence="1">
    <location>
        <begin position="48"/>
        <end position="58"/>
    </location>
</feature>
<name>A0AA38KTT9_TAXCH</name>
<proteinExistence type="predicted"/>
<evidence type="ECO:0000313" key="2">
    <source>
        <dbReference type="EMBL" id="KAH9308721.1"/>
    </source>
</evidence>
<accession>A0AA38KTT9</accession>
<dbReference type="AlphaFoldDB" id="A0AA38KTT9"/>